<sequence>MDDSRLEPSLQALKDRIPVNEELKQRLRQEFVKPKRRRFGLRRWGIAAAAAAVLIGICTFTLQGPEGIRSVAAQSLQVQNQISFVDIGSGSPLDFTEYKDTVYIPIAGKGLFAYDSQGFHQLLAREVSSAKIDSNGKRLIIASEGDLAIYDLAAGQYRVLLKQENDIYYEQPSWKDERSVLYVKKVTQPGPEHGFMVKESGIYELNLDTMQSKKLGDGSAPSYASQEQAIVFEKRVGDKPQIIRKELQGGQETVIDNGRFPAVSPGGEYIAYVKTEETSRELQPGASVEDRVDQVWIADVNGATKRSVTSNTPNEAVDEQEWVSSLQPGGIPQVLVHSGLFSYYNPVWSKESDSLYVLKGRNVEGQGISVMRIDLSAASLQTEEVVRAFNQAAILRDDAFLRSLLAGNQEWMTTSNPHQISFSIIGTGTENHQPYVDVEETRAYTANPDYSVGYSRYYMVPSDKGYLIERVDSTPGGDGVLISEQRDGTIVVERANGEREALFSKAAIPQQLRPAGDFRIASLAYTTKQKQVVFTIQALQDPSHNQQASVKVVQYDIGAKSFKELAHIQTIAGLGNVGVESIMVSPDGRYAALDLFSDDAPHLRSHIVLLDMEKKASIPLEERMVDTSVEGTHTYYWEGDKLHFMLTSSGQQLHYVWNASTGTIGRP</sequence>
<evidence type="ECO:0000313" key="3">
    <source>
        <dbReference type="Proteomes" id="UP001597180"/>
    </source>
</evidence>
<feature type="transmembrane region" description="Helical" evidence="1">
    <location>
        <begin position="44"/>
        <end position="62"/>
    </location>
</feature>
<gene>
    <name evidence="2" type="ORF">ACFQ4B_12655</name>
</gene>
<dbReference type="SUPFAM" id="SSF82171">
    <property type="entry name" value="DPP6 N-terminal domain-like"/>
    <property type="match status" value="1"/>
</dbReference>
<comment type="caution">
    <text evidence="2">The sequence shown here is derived from an EMBL/GenBank/DDBJ whole genome shotgun (WGS) entry which is preliminary data.</text>
</comment>
<evidence type="ECO:0000313" key="2">
    <source>
        <dbReference type="EMBL" id="MFD1220968.1"/>
    </source>
</evidence>
<keyword evidence="1" id="KW-0472">Membrane</keyword>
<dbReference type="PANTHER" id="PTHR36842:SF1">
    <property type="entry name" value="PROTEIN TOLB"/>
    <property type="match status" value="1"/>
</dbReference>
<reference evidence="3" key="1">
    <citation type="journal article" date="2019" name="Int. J. Syst. Evol. Microbiol.">
        <title>The Global Catalogue of Microorganisms (GCM) 10K type strain sequencing project: providing services to taxonomists for standard genome sequencing and annotation.</title>
        <authorList>
            <consortium name="The Broad Institute Genomics Platform"/>
            <consortium name="The Broad Institute Genome Sequencing Center for Infectious Disease"/>
            <person name="Wu L."/>
            <person name="Ma J."/>
        </authorList>
    </citation>
    <scope>NUCLEOTIDE SEQUENCE [LARGE SCALE GENOMIC DNA]</scope>
    <source>
        <strain evidence="3">CCUG 53270</strain>
    </source>
</reference>
<dbReference type="EMBL" id="JBHTLU010000014">
    <property type="protein sequence ID" value="MFD1220968.1"/>
    <property type="molecule type" value="Genomic_DNA"/>
</dbReference>
<keyword evidence="1" id="KW-1133">Transmembrane helix</keyword>
<evidence type="ECO:0000256" key="1">
    <source>
        <dbReference type="SAM" id="Phobius"/>
    </source>
</evidence>
<name>A0ABW3UJ12_9BACL</name>
<protein>
    <submittedName>
        <fullName evidence="2">TolB family protein</fullName>
    </submittedName>
</protein>
<dbReference type="PANTHER" id="PTHR36842">
    <property type="entry name" value="PROTEIN TOLB HOMOLOG"/>
    <property type="match status" value="1"/>
</dbReference>
<dbReference type="RefSeq" id="WP_345591986.1">
    <property type="nucleotide sequence ID" value="NZ_BAABJG010000029.1"/>
</dbReference>
<dbReference type="Proteomes" id="UP001597180">
    <property type="component" value="Unassembled WGS sequence"/>
</dbReference>
<proteinExistence type="predicted"/>
<organism evidence="2 3">
    <name type="scientific">Paenibacillus vulneris</name>
    <dbReference type="NCBI Taxonomy" id="1133364"/>
    <lineage>
        <taxon>Bacteria</taxon>
        <taxon>Bacillati</taxon>
        <taxon>Bacillota</taxon>
        <taxon>Bacilli</taxon>
        <taxon>Bacillales</taxon>
        <taxon>Paenibacillaceae</taxon>
        <taxon>Paenibacillus</taxon>
    </lineage>
</organism>
<dbReference type="InterPro" id="IPR011042">
    <property type="entry name" value="6-blade_b-propeller_TolB-like"/>
</dbReference>
<keyword evidence="3" id="KW-1185">Reference proteome</keyword>
<keyword evidence="1" id="KW-0812">Transmembrane</keyword>
<dbReference type="Gene3D" id="2.120.10.30">
    <property type="entry name" value="TolB, C-terminal domain"/>
    <property type="match status" value="1"/>
</dbReference>
<accession>A0ABW3UJ12</accession>